<dbReference type="PANTHER" id="PTHR47506:SF6">
    <property type="entry name" value="HTH-TYPE TRANSCRIPTIONAL REPRESSOR NEMR"/>
    <property type="match status" value="1"/>
</dbReference>
<proteinExistence type="predicted"/>
<dbReference type="OrthoDB" id="6430772at2"/>
<protein>
    <submittedName>
        <fullName evidence="6">Transcriptional regulator, TetR family, putative</fullName>
    </submittedName>
</protein>
<sequence length="195" mass="22468">MNIKHDKQAILKKGENILRRQGYHNTGINQILKECNIPKGSFYNFFTSKEAFGQEVLQYYSNNNYELVKGFLQGADKSPLQRLKNLYTGLTEFNKNEAYKCGCLANNLVLEMAGLNERFRKLLNAEYAKVLALIAGCISEAQQQQQVRNDYPAEALAEYIHSHFVGVLSRLKATQTDQPFELFYKMTFEYLTQNK</sequence>
<accession>A1ZKI6</accession>
<name>A1ZKI6_MICM2</name>
<feature type="DNA-binding region" description="H-T-H motif" evidence="4">
    <location>
        <begin position="27"/>
        <end position="46"/>
    </location>
</feature>
<feature type="domain" description="HTH tetR-type" evidence="5">
    <location>
        <begin position="4"/>
        <end position="64"/>
    </location>
</feature>
<dbReference type="Pfam" id="PF00440">
    <property type="entry name" value="TetR_N"/>
    <property type="match status" value="1"/>
</dbReference>
<dbReference type="SUPFAM" id="SSF48498">
    <property type="entry name" value="Tetracyclin repressor-like, C-terminal domain"/>
    <property type="match status" value="1"/>
</dbReference>
<dbReference type="GO" id="GO:0003677">
    <property type="term" value="F:DNA binding"/>
    <property type="evidence" value="ECO:0007669"/>
    <property type="project" value="UniProtKB-UniRule"/>
</dbReference>
<gene>
    <name evidence="6" type="ORF">M23134_02403</name>
</gene>
<dbReference type="AlphaFoldDB" id="A1ZKI6"/>
<dbReference type="Gene3D" id="1.10.357.10">
    <property type="entry name" value="Tetracycline Repressor, domain 2"/>
    <property type="match status" value="1"/>
</dbReference>
<dbReference type="InterPro" id="IPR036271">
    <property type="entry name" value="Tet_transcr_reg_TetR-rel_C_sf"/>
</dbReference>
<keyword evidence="3" id="KW-0804">Transcription</keyword>
<reference evidence="6 7" key="1">
    <citation type="submission" date="2007-01" db="EMBL/GenBank/DDBJ databases">
        <authorList>
            <person name="Haygood M."/>
            <person name="Podell S."/>
            <person name="Anderson C."/>
            <person name="Hopkinson B."/>
            <person name="Roe K."/>
            <person name="Barbeau K."/>
            <person name="Gaasterland T."/>
            <person name="Ferriera S."/>
            <person name="Johnson J."/>
            <person name="Kravitz S."/>
            <person name="Beeson K."/>
            <person name="Sutton G."/>
            <person name="Rogers Y.-H."/>
            <person name="Friedman R."/>
            <person name="Frazier M."/>
            <person name="Venter J.C."/>
        </authorList>
    </citation>
    <scope>NUCLEOTIDE SEQUENCE [LARGE SCALE GENOMIC DNA]</scope>
    <source>
        <strain evidence="6 7">ATCC 23134</strain>
    </source>
</reference>
<dbReference type="Pfam" id="PF16925">
    <property type="entry name" value="TetR_C_13"/>
    <property type="match status" value="1"/>
</dbReference>
<dbReference type="InterPro" id="IPR011075">
    <property type="entry name" value="TetR_C"/>
</dbReference>
<dbReference type="eggNOG" id="COG1309">
    <property type="taxonomic scope" value="Bacteria"/>
</dbReference>
<evidence type="ECO:0000256" key="4">
    <source>
        <dbReference type="PROSITE-ProRule" id="PRU00335"/>
    </source>
</evidence>
<keyword evidence="2 4" id="KW-0238">DNA-binding</keyword>
<dbReference type="InterPro" id="IPR001647">
    <property type="entry name" value="HTH_TetR"/>
</dbReference>
<keyword evidence="7" id="KW-1185">Reference proteome</keyword>
<evidence type="ECO:0000313" key="7">
    <source>
        <dbReference type="Proteomes" id="UP000004095"/>
    </source>
</evidence>
<evidence type="ECO:0000313" key="6">
    <source>
        <dbReference type="EMBL" id="EAY29212.1"/>
    </source>
</evidence>
<dbReference type="Proteomes" id="UP000004095">
    <property type="component" value="Unassembled WGS sequence"/>
</dbReference>
<dbReference type="RefSeq" id="WP_002696857.1">
    <property type="nucleotide sequence ID" value="NZ_AAWS01000012.1"/>
</dbReference>
<evidence type="ECO:0000259" key="5">
    <source>
        <dbReference type="PROSITE" id="PS50977"/>
    </source>
</evidence>
<dbReference type="SUPFAM" id="SSF46689">
    <property type="entry name" value="Homeodomain-like"/>
    <property type="match status" value="1"/>
</dbReference>
<evidence type="ECO:0000256" key="2">
    <source>
        <dbReference type="ARBA" id="ARBA00023125"/>
    </source>
</evidence>
<dbReference type="PROSITE" id="PS50977">
    <property type="entry name" value="HTH_TETR_2"/>
    <property type="match status" value="1"/>
</dbReference>
<evidence type="ECO:0000256" key="1">
    <source>
        <dbReference type="ARBA" id="ARBA00023015"/>
    </source>
</evidence>
<dbReference type="InterPro" id="IPR009057">
    <property type="entry name" value="Homeodomain-like_sf"/>
</dbReference>
<keyword evidence="1" id="KW-0805">Transcription regulation</keyword>
<dbReference type="PANTHER" id="PTHR47506">
    <property type="entry name" value="TRANSCRIPTIONAL REGULATORY PROTEIN"/>
    <property type="match status" value="1"/>
</dbReference>
<comment type="caution">
    <text evidence="6">The sequence shown here is derived from an EMBL/GenBank/DDBJ whole genome shotgun (WGS) entry which is preliminary data.</text>
</comment>
<organism evidence="6 7">
    <name type="scientific">Microscilla marina ATCC 23134</name>
    <dbReference type="NCBI Taxonomy" id="313606"/>
    <lineage>
        <taxon>Bacteria</taxon>
        <taxon>Pseudomonadati</taxon>
        <taxon>Bacteroidota</taxon>
        <taxon>Cytophagia</taxon>
        <taxon>Cytophagales</taxon>
        <taxon>Microscillaceae</taxon>
        <taxon>Microscilla</taxon>
    </lineage>
</organism>
<evidence type="ECO:0000256" key="3">
    <source>
        <dbReference type="ARBA" id="ARBA00023163"/>
    </source>
</evidence>
<dbReference type="EMBL" id="AAWS01000012">
    <property type="protein sequence ID" value="EAY29212.1"/>
    <property type="molecule type" value="Genomic_DNA"/>
</dbReference>